<dbReference type="GO" id="GO:0010181">
    <property type="term" value="F:FMN binding"/>
    <property type="evidence" value="ECO:0007669"/>
    <property type="project" value="InterPro"/>
</dbReference>
<dbReference type="InterPro" id="IPR013785">
    <property type="entry name" value="Aldolase_TIM"/>
</dbReference>
<dbReference type="Pfam" id="PF00724">
    <property type="entry name" value="Oxidored_FMN"/>
    <property type="match status" value="1"/>
</dbReference>
<comment type="caution">
    <text evidence="4">The sequence shown here is derived from an EMBL/GenBank/DDBJ whole genome shotgun (WGS) entry which is preliminary data.</text>
</comment>
<dbReference type="InterPro" id="IPR001155">
    <property type="entry name" value="OxRdtase_FMN_N"/>
</dbReference>
<dbReference type="PANTHER" id="PTHR43656">
    <property type="entry name" value="BINDING OXIDOREDUCTASE, PUTATIVE (AFU_ORTHOLOGUE AFUA_2G08260)-RELATED"/>
    <property type="match status" value="1"/>
</dbReference>
<evidence type="ECO:0000313" key="4">
    <source>
        <dbReference type="EMBL" id="MCO6043064.1"/>
    </source>
</evidence>
<gene>
    <name evidence="4" type="ORF">NG895_04025</name>
</gene>
<sequence length="485" mass="53424">MSDSTAKSYTRVAKLRTPEDFLAHLASLGVEMPFDAELESGPDSPMGASLEVAGRKIGNRFCILPMEGWDGETNGNPTELTRRRWENFGLSGAKLIWGGEAVAVTHEGRANPNQVWMNDGSAQGISDLRTHLVETHAEHCGSTDDLLVGLQLTHSGRFARPNDKKRLEPKVLYRHPVLDKKFGMEQTLHIMTDDEIEALIDRFVEVGAMAADMGYDFVDLKHCHGYLGHEFLSAFDRPGPFGGSFENRTRFLRELVTRLRAKRPELLLGVRVSAVDWPPFKPGDDGAGVPQFEEDGKYHHAFGGDQTGLDVDLAEPIAFLKLLEELDVPLVCISVGSPYYNPHFQRPALFPPSDGYSPPEDPLVGVARQIAITAKLKEACPNSVVVGSGYTYLQQWLPNVGQAAVRQGKTDFVGLGRMVLSYPEMPADVLAGRPLANKKICRTFSDCTTAPRNGLVSGCYPLDPVYKSMPEYQQLADIKSEIKKG</sequence>
<dbReference type="InterPro" id="IPR051799">
    <property type="entry name" value="NADH_flavin_oxidoreductase"/>
</dbReference>
<dbReference type="AlphaFoldDB" id="A0A9X2JHM5"/>
<evidence type="ECO:0000313" key="5">
    <source>
        <dbReference type="Proteomes" id="UP001155241"/>
    </source>
</evidence>
<evidence type="ECO:0000256" key="2">
    <source>
        <dbReference type="ARBA" id="ARBA00023002"/>
    </source>
</evidence>
<dbReference type="GO" id="GO:0016491">
    <property type="term" value="F:oxidoreductase activity"/>
    <property type="evidence" value="ECO:0007669"/>
    <property type="project" value="UniProtKB-KW"/>
</dbReference>
<feature type="domain" description="NADH:flavin oxidoreductase/NADH oxidase N-terminal" evidence="3">
    <location>
        <begin position="99"/>
        <end position="276"/>
    </location>
</feature>
<dbReference type="Proteomes" id="UP001155241">
    <property type="component" value="Unassembled WGS sequence"/>
</dbReference>
<dbReference type="PANTHER" id="PTHR43656:SF2">
    <property type="entry name" value="BINDING OXIDOREDUCTASE, PUTATIVE (AFU_ORTHOLOGUE AFUA_2G08260)-RELATED"/>
    <property type="match status" value="1"/>
</dbReference>
<dbReference type="RefSeq" id="WP_252851164.1">
    <property type="nucleotide sequence ID" value="NZ_JAMXLR010000017.1"/>
</dbReference>
<keyword evidence="5" id="KW-1185">Reference proteome</keyword>
<keyword evidence="1" id="KW-0285">Flavoprotein</keyword>
<organism evidence="4 5">
    <name type="scientific">Aeoliella straminimaris</name>
    <dbReference type="NCBI Taxonomy" id="2954799"/>
    <lineage>
        <taxon>Bacteria</taxon>
        <taxon>Pseudomonadati</taxon>
        <taxon>Planctomycetota</taxon>
        <taxon>Planctomycetia</taxon>
        <taxon>Pirellulales</taxon>
        <taxon>Lacipirellulaceae</taxon>
        <taxon>Aeoliella</taxon>
    </lineage>
</organism>
<dbReference type="Gene3D" id="3.20.20.70">
    <property type="entry name" value="Aldolase class I"/>
    <property type="match status" value="1"/>
</dbReference>
<reference evidence="4" key="1">
    <citation type="submission" date="2022-06" db="EMBL/GenBank/DDBJ databases">
        <title>Aeoliella straminimaris, a novel planctomycete from sediments.</title>
        <authorList>
            <person name="Vitorino I.R."/>
            <person name="Lage O.M."/>
        </authorList>
    </citation>
    <scope>NUCLEOTIDE SEQUENCE</scope>
    <source>
        <strain evidence="4">ICT_H6.2</strain>
    </source>
</reference>
<proteinExistence type="predicted"/>
<evidence type="ECO:0000256" key="1">
    <source>
        <dbReference type="ARBA" id="ARBA00022630"/>
    </source>
</evidence>
<dbReference type="EMBL" id="JAMXLR010000017">
    <property type="protein sequence ID" value="MCO6043064.1"/>
    <property type="molecule type" value="Genomic_DNA"/>
</dbReference>
<dbReference type="SUPFAM" id="SSF51395">
    <property type="entry name" value="FMN-linked oxidoreductases"/>
    <property type="match status" value="1"/>
</dbReference>
<protein>
    <submittedName>
        <fullName evidence="4">NADH:flavin oxidoreductase</fullName>
    </submittedName>
</protein>
<name>A0A9X2JHM5_9BACT</name>
<keyword evidence="2" id="KW-0560">Oxidoreductase</keyword>
<evidence type="ECO:0000259" key="3">
    <source>
        <dbReference type="Pfam" id="PF00724"/>
    </source>
</evidence>
<accession>A0A9X2JHM5</accession>